<feature type="domain" description="LysM" evidence="3">
    <location>
        <begin position="102"/>
        <end position="146"/>
    </location>
</feature>
<evidence type="ECO:0000256" key="1">
    <source>
        <dbReference type="SAM" id="MobiDB-lite"/>
    </source>
</evidence>
<keyword evidence="2" id="KW-0812">Transmembrane</keyword>
<dbReference type="InterPro" id="IPR036779">
    <property type="entry name" value="LysM_dom_sf"/>
</dbReference>
<dbReference type="CDD" id="cd00118">
    <property type="entry name" value="LysM"/>
    <property type="match status" value="1"/>
</dbReference>
<dbReference type="SUPFAM" id="SSF54106">
    <property type="entry name" value="LysM domain"/>
    <property type="match status" value="1"/>
</dbReference>
<protein>
    <recommendedName>
        <fullName evidence="3">LysM domain-containing protein</fullName>
    </recommendedName>
</protein>
<dbReference type="EMBL" id="LGRX02035764">
    <property type="protein sequence ID" value="KAK3233275.1"/>
    <property type="molecule type" value="Genomic_DNA"/>
</dbReference>
<evidence type="ECO:0000313" key="5">
    <source>
        <dbReference type="Proteomes" id="UP001190700"/>
    </source>
</evidence>
<proteinExistence type="predicted"/>
<accession>A0AAE0ENS4</accession>
<keyword evidence="2" id="KW-1133">Transmembrane helix</keyword>
<dbReference type="Proteomes" id="UP001190700">
    <property type="component" value="Unassembled WGS sequence"/>
</dbReference>
<evidence type="ECO:0000256" key="2">
    <source>
        <dbReference type="SAM" id="Phobius"/>
    </source>
</evidence>
<gene>
    <name evidence="4" type="ORF">CYMTET_56415</name>
</gene>
<evidence type="ECO:0000313" key="4">
    <source>
        <dbReference type="EMBL" id="KAK3233275.1"/>
    </source>
</evidence>
<feature type="region of interest" description="Disordered" evidence="1">
    <location>
        <begin position="25"/>
        <end position="48"/>
    </location>
</feature>
<feature type="region of interest" description="Disordered" evidence="1">
    <location>
        <begin position="159"/>
        <end position="189"/>
    </location>
</feature>
<evidence type="ECO:0000259" key="3">
    <source>
        <dbReference type="PROSITE" id="PS51782"/>
    </source>
</evidence>
<feature type="transmembrane region" description="Helical" evidence="2">
    <location>
        <begin position="194"/>
        <end position="215"/>
    </location>
</feature>
<dbReference type="Gene3D" id="3.10.350.10">
    <property type="entry name" value="LysM domain"/>
    <property type="match status" value="1"/>
</dbReference>
<name>A0AAE0ENS4_9CHLO</name>
<sequence length="227" mass="24239">MISQATSSPAVLLAASSKQVRSASSASTFGSRGGVKPSKQFPPTLRKSGKALGSTVCWSLGNRTKKTSSSSKHSKHADDAVPGMTFDTGYWKSTPLHPTPSRLYTFKEGENTWIVAGWMNKSVEEIQELNPGVDLAYVKPGQSIVVEGEVGRKRKKVRQIQSARPSVQPEHVVSIEAPPPTSTTPQSHGSEGSIIMLALICPTMVVAGYITGAIARICKKGTWMGSE</sequence>
<dbReference type="InterPro" id="IPR018392">
    <property type="entry name" value="LysM"/>
</dbReference>
<dbReference type="PROSITE" id="PS51782">
    <property type="entry name" value="LYSM"/>
    <property type="match status" value="1"/>
</dbReference>
<keyword evidence="5" id="KW-1185">Reference proteome</keyword>
<organism evidence="4 5">
    <name type="scientific">Cymbomonas tetramitiformis</name>
    <dbReference type="NCBI Taxonomy" id="36881"/>
    <lineage>
        <taxon>Eukaryota</taxon>
        <taxon>Viridiplantae</taxon>
        <taxon>Chlorophyta</taxon>
        <taxon>Pyramimonadophyceae</taxon>
        <taxon>Pyramimonadales</taxon>
        <taxon>Pyramimonadaceae</taxon>
        <taxon>Cymbomonas</taxon>
    </lineage>
</organism>
<reference evidence="4 5" key="1">
    <citation type="journal article" date="2015" name="Genome Biol. Evol.">
        <title>Comparative Genomics of a Bacterivorous Green Alga Reveals Evolutionary Causalities and Consequences of Phago-Mixotrophic Mode of Nutrition.</title>
        <authorList>
            <person name="Burns J.A."/>
            <person name="Paasch A."/>
            <person name="Narechania A."/>
            <person name="Kim E."/>
        </authorList>
    </citation>
    <scope>NUCLEOTIDE SEQUENCE [LARGE SCALE GENOMIC DNA]</scope>
    <source>
        <strain evidence="4 5">PLY_AMNH</strain>
    </source>
</reference>
<keyword evidence="2" id="KW-0472">Membrane</keyword>
<comment type="caution">
    <text evidence="4">The sequence shown here is derived from an EMBL/GenBank/DDBJ whole genome shotgun (WGS) entry which is preliminary data.</text>
</comment>
<dbReference type="AlphaFoldDB" id="A0AAE0ENS4"/>